<dbReference type="EMBL" id="BK014749">
    <property type="protein sequence ID" value="DAD73954.1"/>
    <property type="molecule type" value="Genomic_DNA"/>
</dbReference>
<dbReference type="Gene3D" id="1.10.530.40">
    <property type="match status" value="1"/>
</dbReference>
<accession>A0A8S5LVM6</accession>
<keyword evidence="1" id="KW-0929">Antimicrobial</keyword>
<name>A0A8S5LVM6_9CAUD</name>
<feature type="domain" description="Pesticin C-terminal" evidence="3">
    <location>
        <begin position="125"/>
        <end position="266"/>
    </location>
</feature>
<dbReference type="GO" id="GO:0031640">
    <property type="term" value="P:killing of cells of another organism"/>
    <property type="evidence" value="ECO:0007669"/>
    <property type="project" value="UniProtKB-KW"/>
</dbReference>
<evidence type="ECO:0000259" key="3">
    <source>
        <dbReference type="Pfam" id="PF16754"/>
    </source>
</evidence>
<dbReference type="GO" id="GO:0003796">
    <property type="term" value="F:lysozyme activity"/>
    <property type="evidence" value="ECO:0007669"/>
    <property type="project" value="InterPro"/>
</dbReference>
<evidence type="ECO:0000256" key="2">
    <source>
        <dbReference type="ARBA" id="ARBA00022638"/>
    </source>
</evidence>
<evidence type="ECO:0000313" key="4">
    <source>
        <dbReference type="EMBL" id="DAD73954.1"/>
    </source>
</evidence>
<dbReference type="InterPro" id="IPR031922">
    <property type="entry name" value="Pesticin_C"/>
</dbReference>
<proteinExistence type="predicted"/>
<organism evidence="4">
    <name type="scientific">Podoviridae sp. ctc5632</name>
    <dbReference type="NCBI Taxonomy" id="2826565"/>
    <lineage>
        <taxon>Viruses</taxon>
        <taxon>Duplodnaviria</taxon>
        <taxon>Heunggongvirae</taxon>
        <taxon>Uroviricota</taxon>
        <taxon>Caudoviricetes</taxon>
    </lineage>
</organism>
<reference evidence="4" key="1">
    <citation type="journal article" date="2021" name="Proc. Natl. Acad. Sci. U.S.A.">
        <title>A Catalog of Tens of Thousands of Viruses from Human Metagenomes Reveals Hidden Associations with Chronic Diseases.</title>
        <authorList>
            <person name="Tisza M.J."/>
            <person name="Buck C.B."/>
        </authorList>
    </citation>
    <scope>NUCLEOTIDE SEQUENCE</scope>
    <source>
        <strain evidence="4">Ctc5632</strain>
    </source>
</reference>
<keyword evidence="2" id="KW-0081">Bacteriolytic enzyme</keyword>
<dbReference type="Pfam" id="PF16754">
    <property type="entry name" value="Pesticin"/>
    <property type="match status" value="1"/>
</dbReference>
<protein>
    <submittedName>
        <fullName evidence="4">Pesticin</fullName>
    </submittedName>
</protein>
<evidence type="ECO:0000256" key="1">
    <source>
        <dbReference type="ARBA" id="ARBA00022529"/>
    </source>
</evidence>
<dbReference type="InterPro" id="IPR023346">
    <property type="entry name" value="Lysozyme-like_dom_sf"/>
</dbReference>
<dbReference type="InterPro" id="IPR023347">
    <property type="entry name" value="Lysozyme_dom_sf"/>
</dbReference>
<sequence length="298" mass="34146">MREVFSLSLEKYFTPFKNFVNNFSKLFLFFCRGHWVFPPLPLKNKVLFPEKISTLFQKTFPLRKCQLFDIVHIKRYKNVESRLQEVTKMSIQYEKVFRWLETVEGALTCRGYIPCRRLSGGTENYRGDRPVTDYEAMGSSGVTVGVGVDLGQQSVLQLRRWGVSDGTMDAILIYIGLQRGAALRALRNRPLTLTPEQARELTDAEHRGYMDDMVVPWWDRGRHTLAYADLPWQVQAVAFSLVYQCGVRGAERRAPVTLAALRRGDWAKASAALLDRDGWGGEYLGRRAAEGRLLREIS</sequence>
<dbReference type="SUPFAM" id="SSF53955">
    <property type="entry name" value="Lysozyme-like"/>
    <property type="match status" value="1"/>
</dbReference>
<dbReference type="GO" id="GO:0042742">
    <property type="term" value="P:defense response to bacterium"/>
    <property type="evidence" value="ECO:0007669"/>
    <property type="project" value="UniProtKB-KW"/>
</dbReference>